<keyword evidence="1" id="KW-0175">Coiled coil</keyword>
<protein>
    <recommendedName>
        <fullName evidence="4">RING-type domain-containing protein</fullName>
    </recommendedName>
</protein>
<evidence type="ECO:0000313" key="3">
    <source>
        <dbReference type="Proteomes" id="UP001291623"/>
    </source>
</evidence>
<comment type="caution">
    <text evidence="2">The sequence shown here is derived from an EMBL/GenBank/DDBJ whole genome shotgun (WGS) entry which is preliminary data.</text>
</comment>
<feature type="coiled-coil region" evidence="1">
    <location>
        <begin position="32"/>
        <end position="59"/>
    </location>
</feature>
<dbReference type="PANTHER" id="PTHR46405">
    <property type="entry name" value="OS05G0141500 PROTEIN"/>
    <property type="match status" value="1"/>
</dbReference>
<evidence type="ECO:0000256" key="1">
    <source>
        <dbReference type="SAM" id="Coils"/>
    </source>
</evidence>
<dbReference type="InterPro" id="IPR046934">
    <property type="entry name" value="PIR2-like"/>
</dbReference>
<organism evidence="2 3">
    <name type="scientific">Anisodus tanguticus</name>
    <dbReference type="NCBI Taxonomy" id="243964"/>
    <lineage>
        <taxon>Eukaryota</taxon>
        <taxon>Viridiplantae</taxon>
        <taxon>Streptophyta</taxon>
        <taxon>Embryophyta</taxon>
        <taxon>Tracheophyta</taxon>
        <taxon>Spermatophyta</taxon>
        <taxon>Magnoliopsida</taxon>
        <taxon>eudicotyledons</taxon>
        <taxon>Gunneridae</taxon>
        <taxon>Pentapetalae</taxon>
        <taxon>asterids</taxon>
        <taxon>lamiids</taxon>
        <taxon>Solanales</taxon>
        <taxon>Solanaceae</taxon>
        <taxon>Solanoideae</taxon>
        <taxon>Hyoscyameae</taxon>
        <taxon>Anisodus</taxon>
    </lineage>
</organism>
<proteinExistence type="predicted"/>
<accession>A0AAE1SET0</accession>
<dbReference type="Gene3D" id="3.30.40.10">
    <property type="entry name" value="Zinc/RING finger domain, C3HC4 (zinc finger)"/>
    <property type="match status" value="1"/>
</dbReference>
<dbReference type="PANTHER" id="PTHR46405:SF3">
    <property type="entry name" value="RING_U-BOX SUPERFAMILY PROTEIN"/>
    <property type="match status" value="1"/>
</dbReference>
<keyword evidence="3" id="KW-1185">Reference proteome</keyword>
<dbReference type="AlphaFoldDB" id="A0AAE1SET0"/>
<dbReference type="SUPFAM" id="SSF57850">
    <property type="entry name" value="RING/U-box"/>
    <property type="match status" value="1"/>
</dbReference>
<gene>
    <name evidence="2" type="ORF">RND71_012522</name>
</gene>
<name>A0AAE1SET0_9SOLA</name>
<dbReference type="Proteomes" id="UP001291623">
    <property type="component" value="Unassembled WGS sequence"/>
</dbReference>
<dbReference type="Pfam" id="PF13920">
    <property type="entry name" value="zf-C3HC4_3"/>
    <property type="match status" value="1"/>
</dbReference>
<dbReference type="InterPro" id="IPR013083">
    <property type="entry name" value="Znf_RING/FYVE/PHD"/>
</dbReference>
<reference evidence="2" key="1">
    <citation type="submission" date="2023-12" db="EMBL/GenBank/DDBJ databases">
        <title>Genome assembly of Anisodus tanguticus.</title>
        <authorList>
            <person name="Wang Y.-J."/>
        </authorList>
    </citation>
    <scope>NUCLEOTIDE SEQUENCE</scope>
    <source>
        <strain evidence="2">KB-2021</strain>
        <tissue evidence="2">Leaf</tissue>
    </source>
</reference>
<evidence type="ECO:0000313" key="2">
    <source>
        <dbReference type="EMBL" id="KAK4368730.1"/>
    </source>
</evidence>
<evidence type="ECO:0008006" key="4">
    <source>
        <dbReference type="Google" id="ProtNLM"/>
    </source>
</evidence>
<sequence length="148" mass="17128">MLLCLCYEKIEEDRRLKKAVEATNKRNLEALNLKIEIDFQGHKDDLQRLEQELSRLKVSAQTTELPERDAARMPHDFDRLEDSSEKDVSGDMECLICMKNEVSIVFLPCAHQVLRANYNDNYMKKGIVICPCCRVPIEQRIWVSGATL</sequence>
<dbReference type="EMBL" id="JAVYJV010000006">
    <property type="protein sequence ID" value="KAK4368730.1"/>
    <property type="molecule type" value="Genomic_DNA"/>
</dbReference>